<dbReference type="RefSeq" id="WP_211330514.1">
    <property type="nucleotide sequence ID" value="NZ_MASW01000007.1"/>
</dbReference>
<dbReference type="AlphaFoldDB" id="A0A2V4AI13"/>
<sequence>MPNFCEGLTAMLTRRSLATGEVFGAEEIIGLGQALATYTTAGAWQDHAEDWKGRLTPGRVADLVVFEGNLLRTPAERS</sequence>
<evidence type="ECO:0000313" key="3">
    <source>
        <dbReference type="Proteomes" id="UP000249915"/>
    </source>
</evidence>
<dbReference type="Proteomes" id="UP000249915">
    <property type="component" value="Unassembled WGS sequence"/>
</dbReference>
<feature type="domain" description="Amidohydrolase 3" evidence="1">
    <location>
        <begin position="6"/>
        <end position="77"/>
    </location>
</feature>
<dbReference type="EMBL" id="MASW01000007">
    <property type="protein sequence ID" value="PXY18826.1"/>
    <property type="molecule type" value="Genomic_DNA"/>
</dbReference>
<dbReference type="Gene3D" id="2.30.40.10">
    <property type="entry name" value="Urease, subunit C, domain 1"/>
    <property type="match status" value="1"/>
</dbReference>
<evidence type="ECO:0000259" key="1">
    <source>
        <dbReference type="Pfam" id="PF07969"/>
    </source>
</evidence>
<comment type="caution">
    <text evidence="2">The sequence shown here is derived from an EMBL/GenBank/DDBJ whole genome shotgun (WGS) entry which is preliminary data.</text>
</comment>
<keyword evidence="3" id="KW-1185">Reference proteome</keyword>
<dbReference type="Pfam" id="PF07969">
    <property type="entry name" value="Amidohydro_3"/>
    <property type="match status" value="1"/>
</dbReference>
<dbReference type="Gene3D" id="3.20.20.140">
    <property type="entry name" value="Metal-dependent hydrolases"/>
    <property type="match status" value="1"/>
</dbReference>
<name>A0A2V4AI13_9PSEU</name>
<dbReference type="InterPro" id="IPR013108">
    <property type="entry name" value="Amidohydro_3"/>
</dbReference>
<protein>
    <recommendedName>
        <fullName evidence="1">Amidohydrolase 3 domain-containing protein</fullName>
    </recommendedName>
</protein>
<accession>A0A2V4AI13</accession>
<proteinExistence type="predicted"/>
<dbReference type="InterPro" id="IPR011059">
    <property type="entry name" value="Metal-dep_hydrolase_composite"/>
</dbReference>
<gene>
    <name evidence="2" type="ORF">BAY60_28655</name>
</gene>
<dbReference type="GO" id="GO:0016810">
    <property type="term" value="F:hydrolase activity, acting on carbon-nitrogen (but not peptide) bonds"/>
    <property type="evidence" value="ECO:0007669"/>
    <property type="project" value="InterPro"/>
</dbReference>
<organism evidence="2 3">
    <name type="scientific">Prauserella muralis</name>
    <dbReference type="NCBI Taxonomy" id="588067"/>
    <lineage>
        <taxon>Bacteria</taxon>
        <taxon>Bacillati</taxon>
        <taxon>Actinomycetota</taxon>
        <taxon>Actinomycetes</taxon>
        <taxon>Pseudonocardiales</taxon>
        <taxon>Pseudonocardiaceae</taxon>
        <taxon>Prauserella</taxon>
    </lineage>
</organism>
<evidence type="ECO:0000313" key="2">
    <source>
        <dbReference type="EMBL" id="PXY18826.1"/>
    </source>
</evidence>
<reference evidence="2 3" key="1">
    <citation type="submission" date="2016-07" db="EMBL/GenBank/DDBJ databases">
        <title>Draft genome sequence of Prauserella muralis DSM 45305, isolated from a mould-covered wall in an indoor environment.</title>
        <authorList>
            <person name="Ruckert C."/>
            <person name="Albersmeier A."/>
            <person name="Jiang C.-L."/>
            <person name="Jiang Y."/>
            <person name="Kalinowski J."/>
            <person name="Schneider O."/>
            <person name="Winkler A."/>
            <person name="Zotchev S.B."/>
        </authorList>
    </citation>
    <scope>NUCLEOTIDE SEQUENCE [LARGE SCALE GENOMIC DNA]</scope>
    <source>
        <strain evidence="2 3">DSM 45305</strain>
    </source>
</reference>